<gene>
    <name evidence="1" type="ORF">GJU41_06675</name>
</gene>
<comment type="caution">
    <text evidence="1">The sequence shown here is derived from an EMBL/GenBank/DDBJ whole genome shotgun (WGS) entry which is preliminary data.</text>
</comment>
<dbReference type="EMBL" id="WKKF01000001">
    <property type="protein sequence ID" value="MRX53652.1"/>
    <property type="molecule type" value="Genomic_DNA"/>
</dbReference>
<evidence type="ECO:0008006" key="3">
    <source>
        <dbReference type="Google" id="ProtNLM"/>
    </source>
</evidence>
<sequence length="423" mass="48212">MDPIITGKPQVFSQKEEMPGFRKNDIVYGKILDKKGDRAVIQIGETKLHARIDSSFPSSGSYWFEVKSSKENDAIQLKMRSFAEMSGKHSDAPAFILNLLKQANVPRTKENVDFMHQLLQEHPGIKRTELQQTLKHAAETGRRDPATLMASISFALKNNIPLSAAVLNALFDVQSRETLYDQLKQLHSVLETEEALKTQIGSIIARDTEKNADALAGVLSFFQKKAGIKAEISILQQLAKGADSIRQEENLKLLLLSASLKQSDPAVKEKIDQLLSKLNGQTLLSADQGFTQNHFMQIPLHYGDFQSDLNIEWTGRKNDKGEIDPDYCRILFYLNMNVLKDIMIDLHIQNRIMNVTIYNQSLPFHSLLRKHADALKQKLQQHHYSVSLIKIEQFKEAEDHHSQFMNRVMYRNHRAVQEVDLKI</sequence>
<dbReference type="AlphaFoldDB" id="A0A6I2M8L2"/>
<dbReference type="Proteomes" id="UP000441585">
    <property type="component" value="Unassembled WGS sequence"/>
</dbReference>
<dbReference type="RefSeq" id="WP_154318192.1">
    <property type="nucleotide sequence ID" value="NZ_CAJGAA010000001.1"/>
</dbReference>
<accession>A0A6I2M8L2</accession>
<name>A0A6I2M8L2_9BACI</name>
<reference evidence="1 2" key="1">
    <citation type="submission" date="2019-11" db="EMBL/GenBank/DDBJ databases">
        <title>Bacillus idriensis genome.</title>
        <authorList>
            <person name="Konopka E.N."/>
            <person name="Newman J.D."/>
        </authorList>
    </citation>
    <scope>NUCLEOTIDE SEQUENCE [LARGE SCALE GENOMIC DNA]</scope>
    <source>
        <strain evidence="1 2">DSM 19097</strain>
    </source>
</reference>
<protein>
    <recommendedName>
        <fullName evidence="3">Flagellar hook-length control protein-like C-terminal domain-containing protein</fullName>
    </recommendedName>
</protein>
<keyword evidence="2" id="KW-1185">Reference proteome</keyword>
<proteinExistence type="predicted"/>
<evidence type="ECO:0000313" key="1">
    <source>
        <dbReference type="EMBL" id="MRX53652.1"/>
    </source>
</evidence>
<organism evidence="1 2">
    <name type="scientific">Metabacillus idriensis</name>
    <dbReference type="NCBI Taxonomy" id="324768"/>
    <lineage>
        <taxon>Bacteria</taxon>
        <taxon>Bacillati</taxon>
        <taxon>Bacillota</taxon>
        <taxon>Bacilli</taxon>
        <taxon>Bacillales</taxon>
        <taxon>Bacillaceae</taxon>
        <taxon>Metabacillus</taxon>
    </lineage>
</organism>
<evidence type="ECO:0000313" key="2">
    <source>
        <dbReference type="Proteomes" id="UP000441585"/>
    </source>
</evidence>